<name>A0A1D6HFP1_MAIZE</name>
<dbReference type="AlphaFoldDB" id="A0A1D6HFP1"/>
<dbReference type="Gene3D" id="1.10.10.60">
    <property type="entry name" value="Homeodomain-like"/>
    <property type="match status" value="1"/>
</dbReference>
<dbReference type="PANTHER" id="PTHR31314">
    <property type="entry name" value="MYB FAMILY TRANSCRIPTION FACTOR PHL7-LIKE"/>
    <property type="match status" value="1"/>
</dbReference>
<dbReference type="ExpressionAtlas" id="A0A1D6HFP1">
    <property type="expression patterns" value="baseline"/>
</dbReference>
<evidence type="ECO:0000256" key="4">
    <source>
        <dbReference type="ARBA" id="ARBA00023242"/>
    </source>
</evidence>
<gene>
    <name evidence="5" type="ORF">ZEAMMB73_Zm00001d017563</name>
</gene>
<dbReference type="FunFam" id="1.10.10.60:FF:000002">
    <property type="entry name" value="Myb family transcription factor"/>
    <property type="match status" value="1"/>
</dbReference>
<accession>A0A1D6HFP1</accession>
<evidence type="ECO:0000313" key="5">
    <source>
        <dbReference type="EMBL" id="AQK73451.1"/>
    </source>
</evidence>
<dbReference type="NCBIfam" id="TIGR01557">
    <property type="entry name" value="myb_SHAQKYF"/>
    <property type="match status" value="1"/>
</dbReference>
<dbReference type="SMR" id="A0A1D6HFP1"/>
<dbReference type="SUPFAM" id="SSF46689">
    <property type="entry name" value="Homeodomain-like"/>
    <property type="match status" value="1"/>
</dbReference>
<dbReference type="GO" id="GO:0003700">
    <property type="term" value="F:DNA-binding transcription factor activity"/>
    <property type="evidence" value="ECO:0007669"/>
    <property type="project" value="InterPro"/>
</dbReference>
<dbReference type="InterPro" id="IPR017930">
    <property type="entry name" value="Myb_dom"/>
</dbReference>
<reference evidence="5" key="1">
    <citation type="submission" date="2015-12" db="EMBL/GenBank/DDBJ databases">
        <title>Update maize B73 reference genome by single molecule sequencing technologies.</title>
        <authorList>
            <consortium name="Maize Genome Sequencing Project"/>
            <person name="Ware D."/>
        </authorList>
    </citation>
    <scope>NUCLEOTIDE SEQUENCE</scope>
    <source>
        <tissue evidence="5">Seedling</tissue>
    </source>
</reference>
<dbReference type="PROSITE" id="PS51294">
    <property type="entry name" value="HTH_MYB"/>
    <property type="match status" value="1"/>
</dbReference>
<evidence type="ECO:0000256" key="3">
    <source>
        <dbReference type="ARBA" id="ARBA00023163"/>
    </source>
</evidence>
<dbReference type="PANTHER" id="PTHR31314:SF64">
    <property type="entry name" value="OS02G0672300 PROTEIN"/>
    <property type="match status" value="1"/>
</dbReference>
<dbReference type="GO" id="GO:0003677">
    <property type="term" value="F:DNA binding"/>
    <property type="evidence" value="ECO:0007669"/>
    <property type="project" value="UniProtKB-KW"/>
</dbReference>
<dbReference type="InterPro" id="IPR046955">
    <property type="entry name" value="PHR1-like"/>
</dbReference>
<keyword evidence="2" id="KW-0238">DNA-binding</keyword>
<keyword evidence="3" id="KW-0804">Transcription</keyword>
<sequence length="346" mass="37431">MGGAGGGGRNGAATRRYNRSKVPRLRWTSELHRNFVRAVDCLGGQDKATPKLILQLMDVGGLTIAHVKSHLQMYRSSGQDIRRREVQPRRLGHLVEHYSFAIDEEGGPKEFVCCPHMKRMIKIPNLWHTHRLLPARVNRAEAGPEAAATATATHESVQGNSDMGAPGTRRCGDDYTRAIPIPMGSSSSRSRRITEGLAWQWQSSGAASAARAATAASTLRELGFWVRGTEPFKVRQTGRPMANRLSPVARQLSSKSKEIKCGDDGRFLFGTATRDEAARRHSPSRRPDSIDPKAVAAVSWSSEGGACALPPPLSSTGLSARSGPSGSCVFARQRVNLDLSLSICGS</sequence>
<proteinExistence type="predicted"/>
<dbReference type="InterPro" id="IPR001005">
    <property type="entry name" value="SANT/Myb"/>
</dbReference>
<dbReference type="Pfam" id="PF00249">
    <property type="entry name" value="Myb_DNA-binding"/>
    <property type="match status" value="1"/>
</dbReference>
<organism evidence="5">
    <name type="scientific">Zea mays</name>
    <name type="common">Maize</name>
    <dbReference type="NCBI Taxonomy" id="4577"/>
    <lineage>
        <taxon>Eukaryota</taxon>
        <taxon>Viridiplantae</taxon>
        <taxon>Streptophyta</taxon>
        <taxon>Embryophyta</taxon>
        <taxon>Tracheophyta</taxon>
        <taxon>Spermatophyta</taxon>
        <taxon>Magnoliopsida</taxon>
        <taxon>Liliopsida</taxon>
        <taxon>Poales</taxon>
        <taxon>Poaceae</taxon>
        <taxon>PACMAD clade</taxon>
        <taxon>Panicoideae</taxon>
        <taxon>Andropogonodae</taxon>
        <taxon>Andropogoneae</taxon>
        <taxon>Tripsacinae</taxon>
        <taxon>Zea</taxon>
    </lineage>
</organism>
<protein>
    <submittedName>
        <fullName evidence="5">Putative Myb family transcription factor</fullName>
    </submittedName>
</protein>
<dbReference type="IntAct" id="A0A1D6HFP1">
    <property type="interactions" value="1"/>
</dbReference>
<dbReference type="InterPro" id="IPR006447">
    <property type="entry name" value="Myb_dom_plants"/>
</dbReference>
<evidence type="ECO:0000256" key="2">
    <source>
        <dbReference type="ARBA" id="ARBA00023125"/>
    </source>
</evidence>
<keyword evidence="4" id="KW-0539">Nucleus</keyword>
<evidence type="ECO:0000256" key="1">
    <source>
        <dbReference type="ARBA" id="ARBA00023015"/>
    </source>
</evidence>
<dbReference type="InterPro" id="IPR009057">
    <property type="entry name" value="Homeodomain-like_sf"/>
</dbReference>
<keyword evidence="1" id="KW-0805">Transcription regulation</keyword>
<dbReference type="EMBL" id="CM000781">
    <property type="protein sequence ID" value="AQK73451.1"/>
    <property type="molecule type" value="Genomic_DNA"/>
</dbReference>